<accession>A0A7H0GZN6</accession>
<dbReference type="GO" id="GO:0008168">
    <property type="term" value="F:methyltransferase activity"/>
    <property type="evidence" value="ECO:0007669"/>
    <property type="project" value="UniProtKB-KW"/>
</dbReference>
<dbReference type="InterPro" id="IPR029063">
    <property type="entry name" value="SAM-dependent_MTases_sf"/>
</dbReference>
<keyword evidence="1" id="KW-0808">Transferase</keyword>
<reference evidence="1 2" key="1">
    <citation type="submission" date="2020-08" db="EMBL/GenBank/DDBJ databases">
        <title>Genome sequence of Hymenobacter qilianensis JCM 19763T.</title>
        <authorList>
            <person name="Hyun D.-W."/>
            <person name="Bae J.-W."/>
        </authorList>
    </citation>
    <scope>NUCLEOTIDE SEQUENCE [LARGE SCALE GENOMIC DNA]</scope>
    <source>
        <strain evidence="1 2">JCM 19763</strain>
    </source>
</reference>
<proteinExistence type="predicted"/>
<evidence type="ECO:0000313" key="2">
    <source>
        <dbReference type="Proteomes" id="UP000516093"/>
    </source>
</evidence>
<dbReference type="Pfam" id="PF13578">
    <property type="entry name" value="Methyltransf_24"/>
    <property type="match status" value="1"/>
</dbReference>
<gene>
    <name evidence="1" type="ORF">H9L05_09545</name>
</gene>
<dbReference type="RefSeq" id="WP_187733961.1">
    <property type="nucleotide sequence ID" value="NZ_BMFN01000001.1"/>
</dbReference>
<dbReference type="Gene3D" id="3.40.50.150">
    <property type="entry name" value="Vaccinia Virus protein VP39"/>
    <property type="match status" value="1"/>
</dbReference>
<dbReference type="SUPFAM" id="SSF53335">
    <property type="entry name" value="S-adenosyl-L-methionine-dependent methyltransferases"/>
    <property type="match status" value="1"/>
</dbReference>
<dbReference type="KEGG" id="hqi:H9L05_09545"/>
<keyword evidence="1" id="KW-0489">Methyltransferase</keyword>
<organism evidence="1 2">
    <name type="scientific">Hymenobacter qilianensis</name>
    <dbReference type="NCBI Taxonomy" id="1385715"/>
    <lineage>
        <taxon>Bacteria</taxon>
        <taxon>Pseudomonadati</taxon>
        <taxon>Bacteroidota</taxon>
        <taxon>Cytophagia</taxon>
        <taxon>Cytophagales</taxon>
        <taxon>Hymenobacteraceae</taxon>
        <taxon>Hymenobacter</taxon>
    </lineage>
</organism>
<protein>
    <submittedName>
        <fullName evidence="1">Class I SAM-dependent methyltransferase</fullName>
    </submittedName>
</protein>
<keyword evidence="2" id="KW-1185">Reference proteome</keyword>
<dbReference type="AlphaFoldDB" id="A0A7H0GZN6"/>
<sequence length="272" mass="29490">MSRLTKTLRALGSLVRNPWLLNHVVAADEAAWQRQALASAAGRHCLTAHGLPAVALTSFLPPSGDTVQPFAFREGGSLPTDLALLRGLARSMADCRYFEIGTWRGESAANVAQVAKSVHTLNLSAAEMRAMGLPARYAELHGFFSKDLANVQHLYGNSASFDLVGIGQTFDLIFIDGDHHYEAVRTDTRRVFEHLVHPHTIVVWHDAARQPGQPRWEVLAGILAGLPAAARGQLVQVANTLCAMYLPEPLLASAPDHLADPVPAFSVHIQPH</sequence>
<dbReference type="Proteomes" id="UP000516093">
    <property type="component" value="Chromosome"/>
</dbReference>
<dbReference type="GO" id="GO:0032259">
    <property type="term" value="P:methylation"/>
    <property type="evidence" value="ECO:0007669"/>
    <property type="project" value="UniProtKB-KW"/>
</dbReference>
<dbReference type="EMBL" id="CP060784">
    <property type="protein sequence ID" value="QNP53752.1"/>
    <property type="molecule type" value="Genomic_DNA"/>
</dbReference>
<name>A0A7H0GZN6_9BACT</name>
<evidence type="ECO:0000313" key="1">
    <source>
        <dbReference type="EMBL" id="QNP53752.1"/>
    </source>
</evidence>